<dbReference type="Pfam" id="PF14907">
    <property type="entry name" value="NTP_transf_5"/>
    <property type="match status" value="1"/>
</dbReference>
<dbReference type="EMBL" id="CYZO01000061">
    <property type="protein sequence ID" value="CUO48456.1"/>
    <property type="molecule type" value="Genomic_DNA"/>
</dbReference>
<dbReference type="Proteomes" id="UP000095787">
    <property type="component" value="Unassembled WGS sequence"/>
</dbReference>
<organism evidence="1 2">
    <name type="scientific">[Ruminococcus] torques</name>
    <dbReference type="NCBI Taxonomy" id="33039"/>
    <lineage>
        <taxon>Bacteria</taxon>
        <taxon>Bacillati</taxon>
        <taxon>Bacillota</taxon>
        <taxon>Clostridia</taxon>
        <taxon>Lachnospirales</taxon>
        <taxon>Lachnospiraceae</taxon>
        <taxon>Mediterraneibacter</taxon>
    </lineage>
</organism>
<dbReference type="InterPro" id="IPR039498">
    <property type="entry name" value="NTP_transf_5"/>
</dbReference>
<protein>
    <recommendedName>
        <fullName evidence="3">Nucleotidyltransferase family protein</fullName>
    </recommendedName>
</protein>
<sequence>MKKEEKRLIEIIRDVLAGKNKSEWSMQISKEEIERVIKCARVHGVLPFLQECPVFMEEPYREKLFFYLKDYAYEDAQQAYAAETLFELFEKNGIYCMPLKGIRTKQFYPYPEFRTMGDLDILYKEDQTKKLKQVMQDAGYKFGGYNIKHDEYEKDGVTIEMHRDVLFRLTNAYDYFADIWERAIHAKGKQYIYEMSLEDHYLHSVCHLAEHFVRGGIGIRMVLDIYILSETPRMDKAYVQRQLKALKLQKFEENIRSLAQLWFSDDEKTVRTEVSDELENYALSGGIFGSRETARRNGTVLYESKNKFVKQLVFPSYEVMKTSCPWLKTPILLPAAWLVRYKRALTASRGNIGYHIERAKTFDRVEDQEQKERCQFFERCGLEDVSENF</sequence>
<name>A0A174FI00_9FIRM</name>
<dbReference type="AlphaFoldDB" id="A0A174FI00"/>
<reference evidence="1 2" key="1">
    <citation type="submission" date="2015-09" db="EMBL/GenBank/DDBJ databases">
        <authorList>
            <consortium name="Pathogen Informatics"/>
        </authorList>
    </citation>
    <scope>NUCLEOTIDE SEQUENCE [LARGE SCALE GENOMIC DNA]</scope>
    <source>
        <strain evidence="1 2">2789STDY5834841</strain>
    </source>
</reference>
<evidence type="ECO:0008006" key="3">
    <source>
        <dbReference type="Google" id="ProtNLM"/>
    </source>
</evidence>
<gene>
    <name evidence="1" type="ORF">ERS852456_02687</name>
</gene>
<evidence type="ECO:0000313" key="1">
    <source>
        <dbReference type="EMBL" id="CUO48456.1"/>
    </source>
</evidence>
<evidence type="ECO:0000313" key="2">
    <source>
        <dbReference type="Proteomes" id="UP000095787"/>
    </source>
</evidence>
<accession>A0A174FI00</accession>
<dbReference type="RefSeq" id="WP_055159476.1">
    <property type="nucleotide sequence ID" value="NZ_CATVPX010000016.1"/>
</dbReference>
<proteinExistence type="predicted"/>